<accession>A0A058Z0G8</accession>
<dbReference type="AlphaFoldDB" id="A0A058Z0G8"/>
<reference evidence="1" key="1">
    <citation type="submission" date="2013-04" db="EMBL/GenBank/DDBJ databases">
        <title>The Genome Sequence of Fonticula alba ATCC 38817.</title>
        <authorList>
            <consortium name="The Broad Institute Genomics Platform"/>
            <person name="Russ C."/>
            <person name="Cuomo C."/>
            <person name="Burger G."/>
            <person name="Gray M.W."/>
            <person name="Holland P.W.H."/>
            <person name="King N."/>
            <person name="Lang F.B.F."/>
            <person name="Roger A.J."/>
            <person name="Ruiz-Trillo I."/>
            <person name="Brown M."/>
            <person name="Walker B."/>
            <person name="Young S."/>
            <person name="Zeng Q."/>
            <person name="Gargeya S."/>
            <person name="Fitzgerald M."/>
            <person name="Haas B."/>
            <person name="Abouelleil A."/>
            <person name="Allen A.W."/>
            <person name="Alvarado L."/>
            <person name="Arachchi H.M."/>
            <person name="Berlin A.M."/>
            <person name="Chapman S.B."/>
            <person name="Gainer-Dewar J."/>
            <person name="Goldberg J."/>
            <person name="Griggs A."/>
            <person name="Gujja S."/>
            <person name="Hansen M."/>
            <person name="Howarth C."/>
            <person name="Imamovic A."/>
            <person name="Ireland A."/>
            <person name="Larimer J."/>
            <person name="McCowan C."/>
            <person name="Murphy C."/>
            <person name="Pearson M."/>
            <person name="Poon T.W."/>
            <person name="Priest M."/>
            <person name="Roberts A."/>
            <person name="Saif S."/>
            <person name="Shea T."/>
            <person name="Sisk P."/>
            <person name="Sykes S."/>
            <person name="Wortman J."/>
            <person name="Nusbaum C."/>
            <person name="Birren B."/>
        </authorList>
    </citation>
    <scope>NUCLEOTIDE SEQUENCE [LARGE SCALE GENOMIC DNA]</scope>
    <source>
        <strain evidence="1">ATCC 38817</strain>
    </source>
</reference>
<dbReference type="PANTHER" id="PTHR15332:SF175">
    <property type="entry name" value="PROPROTEIN CONVERTASE SUBTILISIN_KEXIN TYPE 5-LIKE"/>
    <property type="match status" value="1"/>
</dbReference>
<proteinExistence type="predicted"/>
<dbReference type="eggNOG" id="KOG3525">
    <property type="taxonomic scope" value="Eukaryota"/>
</dbReference>
<dbReference type="GeneID" id="20530866"/>
<dbReference type="PANTHER" id="PTHR15332">
    <property type="entry name" value="PROPROTEIN CONVERTASE SUBTILISIN_KEXIN TYPE 5-LIKE"/>
    <property type="match status" value="1"/>
</dbReference>
<evidence type="ECO:0000313" key="1">
    <source>
        <dbReference type="EMBL" id="KCV67418.1"/>
    </source>
</evidence>
<dbReference type="InterPro" id="IPR009030">
    <property type="entry name" value="Growth_fac_rcpt_cys_sf"/>
</dbReference>
<dbReference type="STRING" id="691883.A0A058Z0G8"/>
<dbReference type="RefSeq" id="XP_009498172.1">
    <property type="nucleotide sequence ID" value="XM_009499897.1"/>
</dbReference>
<gene>
    <name evidence="1" type="ORF">H696_06141</name>
</gene>
<dbReference type="SMART" id="SM00261">
    <property type="entry name" value="FU"/>
    <property type="match status" value="3"/>
</dbReference>
<dbReference type="OMA" id="SHVGCSH"/>
<evidence type="ECO:0000313" key="2">
    <source>
        <dbReference type="Proteomes" id="UP000030693"/>
    </source>
</evidence>
<dbReference type="Gene3D" id="2.10.220.10">
    <property type="entry name" value="Hormone Receptor, Insulin-like Growth Factor Receptor 1, Chain A, domain 2"/>
    <property type="match status" value="3"/>
</dbReference>
<organism evidence="1">
    <name type="scientific">Fonticula alba</name>
    <name type="common">Slime mold</name>
    <dbReference type="NCBI Taxonomy" id="691883"/>
    <lineage>
        <taxon>Eukaryota</taxon>
        <taxon>Rotosphaerida</taxon>
        <taxon>Fonticulaceae</taxon>
        <taxon>Fonticula</taxon>
    </lineage>
</organism>
<dbReference type="OrthoDB" id="19903at2759"/>
<dbReference type="SUPFAM" id="SSF57184">
    <property type="entry name" value="Growth factor receptor domain"/>
    <property type="match status" value="2"/>
</dbReference>
<dbReference type="Proteomes" id="UP000030693">
    <property type="component" value="Unassembled WGS sequence"/>
</dbReference>
<dbReference type="CDD" id="cd00064">
    <property type="entry name" value="FU"/>
    <property type="match status" value="2"/>
</dbReference>
<protein>
    <submittedName>
        <fullName evidence="1">Uncharacterized protein</fullName>
    </submittedName>
</protein>
<name>A0A058Z0G8_FONAL</name>
<dbReference type="EMBL" id="KB932220">
    <property type="protein sequence ID" value="KCV67418.1"/>
    <property type="molecule type" value="Genomic_DNA"/>
</dbReference>
<dbReference type="InterPro" id="IPR006212">
    <property type="entry name" value="Furin_repeat"/>
</dbReference>
<feature type="non-terminal residue" evidence="1">
    <location>
        <position position="1"/>
    </location>
</feature>
<sequence>AGVCVTACGPGLAISADGRQCVACAASCSACLGPASDQCSACAGNRYLPGGLPGTCRSCDAACSGCTGPTASQCTACAAGWLRAPSGECVRTCPEGTGISAPGSSQCKACADAGCLSCVTAQPGAICRTCRPGLQIDATGKQCLQCHGTCATCDGNGLANCLTCAPGLLLHGASCVNPCPDGTFADGEICSRCSGRCDTCVGRQFLPAGFLPDV</sequence>
<keyword evidence="2" id="KW-1185">Reference proteome</keyword>